<dbReference type="PROSITE" id="PS50042">
    <property type="entry name" value="CNMP_BINDING_3"/>
    <property type="match status" value="1"/>
</dbReference>
<dbReference type="InterPro" id="IPR036388">
    <property type="entry name" value="WH-like_DNA-bd_sf"/>
</dbReference>
<dbReference type="SMART" id="SM00419">
    <property type="entry name" value="HTH_CRP"/>
    <property type="match status" value="1"/>
</dbReference>
<keyword evidence="1" id="KW-0805">Transcription regulation</keyword>
<evidence type="ECO:0000256" key="3">
    <source>
        <dbReference type="ARBA" id="ARBA00023163"/>
    </source>
</evidence>
<dbReference type="Gene3D" id="1.10.10.10">
    <property type="entry name" value="Winged helix-like DNA-binding domain superfamily/Winged helix DNA-binding domain"/>
    <property type="match status" value="1"/>
</dbReference>
<evidence type="ECO:0000256" key="1">
    <source>
        <dbReference type="ARBA" id="ARBA00023015"/>
    </source>
</evidence>
<proteinExistence type="predicted"/>
<organism evidence="6 7">
    <name type="scientific">Sulfurirhabdus autotrophica</name>
    <dbReference type="NCBI Taxonomy" id="1706046"/>
    <lineage>
        <taxon>Bacteria</taxon>
        <taxon>Pseudomonadati</taxon>
        <taxon>Pseudomonadota</taxon>
        <taxon>Betaproteobacteria</taxon>
        <taxon>Nitrosomonadales</taxon>
        <taxon>Sulfuricellaceae</taxon>
        <taxon>Sulfurirhabdus</taxon>
    </lineage>
</organism>
<evidence type="ECO:0000313" key="7">
    <source>
        <dbReference type="Proteomes" id="UP000295367"/>
    </source>
</evidence>
<dbReference type="AlphaFoldDB" id="A0A4R3XWP8"/>
<dbReference type="InterPro" id="IPR000595">
    <property type="entry name" value="cNMP-bd_dom"/>
</dbReference>
<dbReference type="PANTHER" id="PTHR24567">
    <property type="entry name" value="CRP FAMILY TRANSCRIPTIONAL REGULATORY PROTEIN"/>
    <property type="match status" value="1"/>
</dbReference>
<accession>A0A4R3XWP8</accession>
<dbReference type="GO" id="GO:0003677">
    <property type="term" value="F:DNA binding"/>
    <property type="evidence" value="ECO:0007669"/>
    <property type="project" value="UniProtKB-KW"/>
</dbReference>
<evidence type="ECO:0000259" key="4">
    <source>
        <dbReference type="PROSITE" id="PS50042"/>
    </source>
</evidence>
<dbReference type="SMART" id="SM00100">
    <property type="entry name" value="cNMP"/>
    <property type="match status" value="1"/>
</dbReference>
<dbReference type="Proteomes" id="UP000295367">
    <property type="component" value="Unassembled WGS sequence"/>
</dbReference>
<keyword evidence="7" id="KW-1185">Reference proteome</keyword>
<dbReference type="PROSITE" id="PS51063">
    <property type="entry name" value="HTH_CRP_2"/>
    <property type="match status" value="1"/>
</dbReference>
<dbReference type="RefSeq" id="WP_223248346.1">
    <property type="nucleotide sequence ID" value="NZ_BHVT01000065.1"/>
</dbReference>
<evidence type="ECO:0000313" key="6">
    <source>
        <dbReference type="EMBL" id="TCV83261.1"/>
    </source>
</evidence>
<dbReference type="GO" id="GO:0005829">
    <property type="term" value="C:cytosol"/>
    <property type="evidence" value="ECO:0007669"/>
    <property type="project" value="TreeGrafter"/>
</dbReference>
<dbReference type="InterPro" id="IPR036390">
    <property type="entry name" value="WH_DNA-bd_sf"/>
</dbReference>
<dbReference type="PANTHER" id="PTHR24567:SF26">
    <property type="entry name" value="REGULATORY PROTEIN YEIL"/>
    <property type="match status" value="1"/>
</dbReference>
<feature type="domain" description="Cyclic nucleotide-binding" evidence="4">
    <location>
        <begin position="15"/>
        <end position="135"/>
    </location>
</feature>
<sequence>MSKIRTSEILSKLPLFNEMGPDNIEYIAKSVQEIHAEKGQVLFRAGEMALGFHVVVFGQVKLAFTSAKGVEKVVQLFGAGQSFGEALMFLEKPYPLSAITLSDSLLLHIPKSAVENGISQDKQFAHKMLAGLSMRLHGLIHDVEAYSLRSSAQRVIGYLLQHEDLDTAPTLHLSVSKNVIASRLNITPETLSRILHDLVSANLIRVEGKDVTILNVEKLRAYG</sequence>
<dbReference type="SUPFAM" id="SSF46785">
    <property type="entry name" value="Winged helix' DNA-binding domain"/>
    <property type="match status" value="1"/>
</dbReference>
<reference evidence="6 7" key="1">
    <citation type="submission" date="2019-03" db="EMBL/GenBank/DDBJ databases">
        <title>Genomic Encyclopedia of Type Strains, Phase IV (KMG-IV): sequencing the most valuable type-strain genomes for metagenomic binning, comparative biology and taxonomic classification.</title>
        <authorList>
            <person name="Goeker M."/>
        </authorList>
    </citation>
    <scope>NUCLEOTIDE SEQUENCE [LARGE SCALE GENOMIC DNA]</scope>
    <source>
        <strain evidence="6 7">DSM 100309</strain>
    </source>
</reference>
<dbReference type="Gene3D" id="2.60.120.10">
    <property type="entry name" value="Jelly Rolls"/>
    <property type="match status" value="1"/>
</dbReference>
<keyword evidence="2" id="KW-0238">DNA-binding</keyword>
<dbReference type="InterPro" id="IPR014710">
    <property type="entry name" value="RmlC-like_jellyroll"/>
</dbReference>
<feature type="domain" description="HTH crp-type" evidence="5">
    <location>
        <begin position="149"/>
        <end position="217"/>
    </location>
</feature>
<dbReference type="SUPFAM" id="SSF51206">
    <property type="entry name" value="cAMP-binding domain-like"/>
    <property type="match status" value="1"/>
</dbReference>
<dbReference type="InterPro" id="IPR018490">
    <property type="entry name" value="cNMP-bd_dom_sf"/>
</dbReference>
<dbReference type="Pfam" id="PF00027">
    <property type="entry name" value="cNMP_binding"/>
    <property type="match status" value="1"/>
</dbReference>
<gene>
    <name evidence="6" type="ORF">EDC63_11611</name>
</gene>
<keyword evidence="3" id="KW-0804">Transcription</keyword>
<dbReference type="CDD" id="cd00038">
    <property type="entry name" value="CAP_ED"/>
    <property type="match status" value="1"/>
</dbReference>
<dbReference type="InterPro" id="IPR012318">
    <property type="entry name" value="HTH_CRP"/>
</dbReference>
<comment type="caution">
    <text evidence="6">The sequence shown here is derived from an EMBL/GenBank/DDBJ whole genome shotgun (WGS) entry which is preliminary data.</text>
</comment>
<dbReference type="Pfam" id="PF13545">
    <property type="entry name" value="HTH_Crp_2"/>
    <property type="match status" value="1"/>
</dbReference>
<dbReference type="InterPro" id="IPR050397">
    <property type="entry name" value="Env_Response_Regulators"/>
</dbReference>
<protein>
    <submittedName>
        <fullName evidence="6">CRP-like cAMP-binding protein</fullName>
    </submittedName>
</protein>
<evidence type="ECO:0000256" key="2">
    <source>
        <dbReference type="ARBA" id="ARBA00023125"/>
    </source>
</evidence>
<dbReference type="GO" id="GO:0003700">
    <property type="term" value="F:DNA-binding transcription factor activity"/>
    <property type="evidence" value="ECO:0007669"/>
    <property type="project" value="TreeGrafter"/>
</dbReference>
<name>A0A4R3XWP8_9PROT</name>
<dbReference type="EMBL" id="SMCO01000016">
    <property type="protein sequence ID" value="TCV83261.1"/>
    <property type="molecule type" value="Genomic_DNA"/>
</dbReference>
<evidence type="ECO:0000259" key="5">
    <source>
        <dbReference type="PROSITE" id="PS51063"/>
    </source>
</evidence>